<comment type="caution">
    <text evidence="6">The sequence shown here is derived from an EMBL/GenBank/DDBJ whole genome shotgun (WGS) entry which is preliminary data.</text>
</comment>
<dbReference type="PROSITE" id="PS50977">
    <property type="entry name" value="HTH_TETR_2"/>
    <property type="match status" value="1"/>
</dbReference>
<dbReference type="Pfam" id="PF17937">
    <property type="entry name" value="TetR_C_28"/>
    <property type="match status" value="1"/>
</dbReference>
<evidence type="ECO:0000256" key="3">
    <source>
        <dbReference type="ARBA" id="ARBA00023163"/>
    </source>
</evidence>
<accession>A0ABD4KBE3</accession>
<dbReference type="InterPro" id="IPR001647">
    <property type="entry name" value="HTH_TetR"/>
</dbReference>
<dbReference type="Gene3D" id="1.10.357.10">
    <property type="entry name" value="Tetracycline Repressor, domain 2"/>
    <property type="match status" value="1"/>
</dbReference>
<proteinExistence type="predicted"/>
<dbReference type="InterPro" id="IPR050109">
    <property type="entry name" value="HTH-type_TetR-like_transc_reg"/>
</dbReference>
<feature type="domain" description="HTH tetR-type" evidence="5">
    <location>
        <begin position="6"/>
        <end position="66"/>
    </location>
</feature>
<gene>
    <name evidence="6" type="ORF">ISP11_13275</name>
</gene>
<evidence type="ECO:0000256" key="2">
    <source>
        <dbReference type="ARBA" id="ARBA00023125"/>
    </source>
</evidence>
<organism evidence="6 7">
    <name type="scientific">Lelliottia nimipressuralis</name>
    <dbReference type="NCBI Taxonomy" id="69220"/>
    <lineage>
        <taxon>Bacteria</taxon>
        <taxon>Pseudomonadati</taxon>
        <taxon>Pseudomonadota</taxon>
        <taxon>Gammaproteobacteria</taxon>
        <taxon>Enterobacterales</taxon>
        <taxon>Enterobacteriaceae</taxon>
        <taxon>Lelliottia</taxon>
    </lineage>
</organism>
<keyword evidence="1" id="KW-0805">Transcription regulation</keyword>
<dbReference type="PRINTS" id="PR00455">
    <property type="entry name" value="HTHTETR"/>
</dbReference>
<dbReference type="Pfam" id="PF00440">
    <property type="entry name" value="TetR_N"/>
    <property type="match status" value="1"/>
</dbReference>
<name>A0ABD4KBE3_9ENTR</name>
<dbReference type="Proteomes" id="UP000628560">
    <property type="component" value="Unassembled WGS sequence"/>
</dbReference>
<reference evidence="6 7" key="1">
    <citation type="submission" date="2020-11" db="EMBL/GenBank/DDBJ databases">
        <title>Identification of Lelliottia nimipressuralis from Wound Infection by Whole Genome-Based Bacterial Identification.</title>
        <authorList>
            <person name="Navarathna D.H."/>
            <person name="Choi H."/>
            <person name="Jinadatha C."/>
            <person name="Chatterjee P."/>
            <person name="Hwang M."/>
        </authorList>
    </citation>
    <scope>NUCLEOTIDE SEQUENCE [LARGE SCALE GENOMIC DNA]</scope>
    <source>
        <strain evidence="6 7">DN2020</strain>
    </source>
</reference>
<dbReference type="PANTHER" id="PTHR30055:SF234">
    <property type="entry name" value="HTH-TYPE TRANSCRIPTIONAL REGULATOR BETI"/>
    <property type="match status" value="1"/>
</dbReference>
<keyword evidence="2 4" id="KW-0238">DNA-binding</keyword>
<dbReference type="EMBL" id="JADIXP010000007">
    <property type="protein sequence ID" value="MBF4178835.1"/>
    <property type="molecule type" value="Genomic_DNA"/>
</dbReference>
<evidence type="ECO:0000256" key="1">
    <source>
        <dbReference type="ARBA" id="ARBA00023015"/>
    </source>
</evidence>
<dbReference type="InterPro" id="IPR009057">
    <property type="entry name" value="Homeodomain-like_sf"/>
</dbReference>
<dbReference type="SUPFAM" id="SSF46689">
    <property type="entry name" value="Homeodomain-like"/>
    <property type="match status" value="1"/>
</dbReference>
<sequence>MGRRKEISTDSILDAAEAVMARIGVANLTIDAVAHQAGISKASVLYVHKTKQALLEALVTRAMKRDDSIHQDAELQLGDVDSLALKGRIEVAKTPPPEEFRPVALNLSSALILNPELRKTMQQHQDDVIQRIITTSAQPRGALLAYLALEGFKFLDFLDFHKWTDVERAQILEELSWLAEQNVPSSPHPETSDD</sequence>
<dbReference type="AlphaFoldDB" id="A0ABD4KBE3"/>
<dbReference type="InterPro" id="IPR041479">
    <property type="entry name" value="TetR_CgmR_C"/>
</dbReference>
<dbReference type="PANTHER" id="PTHR30055">
    <property type="entry name" value="HTH-TYPE TRANSCRIPTIONAL REGULATOR RUTR"/>
    <property type="match status" value="1"/>
</dbReference>
<feature type="DNA-binding region" description="H-T-H motif" evidence="4">
    <location>
        <begin position="29"/>
        <end position="48"/>
    </location>
</feature>
<evidence type="ECO:0000256" key="4">
    <source>
        <dbReference type="PROSITE-ProRule" id="PRU00335"/>
    </source>
</evidence>
<dbReference type="GO" id="GO:0003677">
    <property type="term" value="F:DNA binding"/>
    <property type="evidence" value="ECO:0007669"/>
    <property type="project" value="UniProtKB-UniRule"/>
</dbReference>
<protein>
    <submittedName>
        <fullName evidence="6">TetR family transcriptional regulator</fullName>
    </submittedName>
</protein>
<evidence type="ECO:0000259" key="5">
    <source>
        <dbReference type="PROSITE" id="PS50977"/>
    </source>
</evidence>
<evidence type="ECO:0000313" key="6">
    <source>
        <dbReference type="EMBL" id="MBF4178835.1"/>
    </source>
</evidence>
<evidence type="ECO:0000313" key="7">
    <source>
        <dbReference type="Proteomes" id="UP000628560"/>
    </source>
</evidence>
<keyword evidence="3" id="KW-0804">Transcription</keyword>